<keyword evidence="3" id="KW-1185">Reference proteome</keyword>
<dbReference type="InterPro" id="IPR006566">
    <property type="entry name" value="FBD"/>
</dbReference>
<reference evidence="2 3" key="1">
    <citation type="submission" date="2021-05" db="EMBL/GenBank/DDBJ databases">
        <title>Genome Assembly of Synthetic Allotetraploid Brassica napus Reveals Homoeologous Exchanges between Subgenomes.</title>
        <authorList>
            <person name="Davis J.T."/>
        </authorList>
    </citation>
    <scope>NUCLEOTIDE SEQUENCE [LARGE SCALE GENOMIC DNA]</scope>
    <source>
        <strain evidence="3">cv. Da-Ae</strain>
        <tissue evidence="2">Seedling</tissue>
    </source>
</reference>
<gene>
    <name evidence="2" type="ORF">HID58_086289</name>
</gene>
<dbReference type="CDD" id="cd22160">
    <property type="entry name" value="F-box_AtFBL13-like"/>
    <property type="match status" value="1"/>
</dbReference>
<feature type="non-terminal residue" evidence="2">
    <location>
        <position position="429"/>
    </location>
</feature>
<dbReference type="InterPro" id="IPR050232">
    <property type="entry name" value="FBL13/AtMIF1-like"/>
</dbReference>
<dbReference type="Gene3D" id="3.40.50.10140">
    <property type="entry name" value="Toll/interleukin-1 receptor homology (TIR) domain"/>
    <property type="match status" value="1"/>
</dbReference>
<dbReference type="Pfam" id="PF00646">
    <property type="entry name" value="F-box"/>
    <property type="match status" value="1"/>
</dbReference>
<dbReference type="Pfam" id="PF08387">
    <property type="entry name" value="FBD"/>
    <property type="match status" value="1"/>
</dbReference>
<name>A0ABQ7XSJ3_BRANA</name>
<feature type="domain" description="TIR" evidence="1">
    <location>
        <begin position="309"/>
        <end position="429"/>
    </location>
</feature>
<dbReference type="PROSITE" id="PS50104">
    <property type="entry name" value="TIR"/>
    <property type="match status" value="1"/>
</dbReference>
<dbReference type="PANTHER" id="PTHR31900">
    <property type="entry name" value="F-BOX/RNI SUPERFAMILY PROTEIN-RELATED"/>
    <property type="match status" value="1"/>
</dbReference>
<organism evidence="2 3">
    <name type="scientific">Brassica napus</name>
    <name type="common">Rape</name>
    <dbReference type="NCBI Taxonomy" id="3708"/>
    <lineage>
        <taxon>Eukaryota</taxon>
        <taxon>Viridiplantae</taxon>
        <taxon>Streptophyta</taxon>
        <taxon>Embryophyta</taxon>
        <taxon>Tracheophyta</taxon>
        <taxon>Spermatophyta</taxon>
        <taxon>Magnoliopsida</taxon>
        <taxon>eudicotyledons</taxon>
        <taxon>Gunneridae</taxon>
        <taxon>Pentapetalae</taxon>
        <taxon>rosids</taxon>
        <taxon>malvids</taxon>
        <taxon>Brassicales</taxon>
        <taxon>Brassicaceae</taxon>
        <taxon>Brassiceae</taxon>
        <taxon>Brassica</taxon>
    </lineage>
</organism>
<dbReference type="SUPFAM" id="SSF52200">
    <property type="entry name" value="Toll/Interleukin receptor TIR domain"/>
    <property type="match status" value="1"/>
</dbReference>
<dbReference type="SMART" id="SM00255">
    <property type="entry name" value="TIR"/>
    <property type="match status" value="1"/>
</dbReference>
<dbReference type="SUPFAM" id="SSF52047">
    <property type="entry name" value="RNI-like"/>
    <property type="match status" value="1"/>
</dbReference>
<dbReference type="InterPro" id="IPR000157">
    <property type="entry name" value="TIR_dom"/>
</dbReference>
<dbReference type="SMART" id="SM00579">
    <property type="entry name" value="FBD"/>
    <property type="match status" value="1"/>
</dbReference>
<dbReference type="InterPro" id="IPR035897">
    <property type="entry name" value="Toll_tir_struct_dom_sf"/>
</dbReference>
<accession>A0ABQ7XSJ3</accession>
<sequence>MGYDRISALPDCLRTQILLWLPTRDSIKTSVLSTRWRNLWLDVPGLDLHSNDLDSFSKAATNNFGNSFLKFNRQTRLQKFKINYDNYKSFGNSSQIREWLVTAVDHLGVQHLDFKDQNATCYSCFLPVNIYQSKTLVSLKLQRVVVPKNPEFVFSLPCLKIMHLKKFVTAVRFLKNLIWSGNDDSVEIDAPRLIKSFIIIPFPKFYNLAHIQAAFSSSSLSLLSVFLESCSNLKSLILDFSVSTEPEQKMDLTKVPQCLISTLERVEINKLNMWEGPGMKLATYFIMNSAVLKKIKVVPMTVSGEEVPPQHQVFINYRGDELRKSFLGFVVKAMREAKINVFTDEVEVKGRDLQNLFRRIEESRVAVVILSERYTESSWCLDELVKMKEQMDQDKLVVIPIFYRLGATNCKRLVGTFGDNFRNLEREYR</sequence>
<dbReference type="Pfam" id="PF01582">
    <property type="entry name" value="TIR"/>
    <property type="match status" value="1"/>
</dbReference>
<comment type="caution">
    <text evidence="2">The sequence shown here is derived from an EMBL/GenBank/DDBJ whole genome shotgun (WGS) entry which is preliminary data.</text>
</comment>
<dbReference type="EMBL" id="JAGKQM010000019">
    <property type="protein sequence ID" value="KAH0858028.1"/>
    <property type="molecule type" value="Genomic_DNA"/>
</dbReference>
<dbReference type="InterPro" id="IPR036047">
    <property type="entry name" value="F-box-like_dom_sf"/>
</dbReference>
<evidence type="ECO:0000313" key="2">
    <source>
        <dbReference type="EMBL" id="KAH0858028.1"/>
    </source>
</evidence>
<proteinExistence type="predicted"/>
<evidence type="ECO:0000313" key="3">
    <source>
        <dbReference type="Proteomes" id="UP000824890"/>
    </source>
</evidence>
<dbReference type="InterPro" id="IPR053781">
    <property type="entry name" value="F-box_AtFBL13-like"/>
</dbReference>
<protein>
    <recommendedName>
        <fullName evidence="1">TIR domain-containing protein</fullName>
    </recommendedName>
</protein>
<dbReference type="SUPFAM" id="SSF81383">
    <property type="entry name" value="F-box domain"/>
    <property type="match status" value="1"/>
</dbReference>
<dbReference type="Proteomes" id="UP000824890">
    <property type="component" value="Unassembled WGS sequence"/>
</dbReference>
<dbReference type="PANTHER" id="PTHR31900:SF33">
    <property type="entry name" value="PROTEIN WITH RNI-LIKE_FBD-LIKE DOMAIN"/>
    <property type="match status" value="1"/>
</dbReference>
<dbReference type="InterPro" id="IPR001810">
    <property type="entry name" value="F-box_dom"/>
</dbReference>
<evidence type="ECO:0000259" key="1">
    <source>
        <dbReference type="PROSITE" id="PS50104"/>
    </source>
</evidence>